<dbReference type="EMBL" id="VHQG01000001">
    <property type="protein sequence ID" value="TPW78006.1"/>
    <property type="molecule type" value="Genomic_DNA"/>
</dbReference>
<keyword evidence="1" id="KW-0812">Transmembrane</keyword>
<dbReference type="InterPro" id="IPR046561">
    <property type="entry name" value="DUF6716"/>
</dbReference>
<protein>
    <submittedName>
        <fullName evidence="2">Uncharacterized protein</fullName>
    </submittedName>
</protein>
<dbReference type="AlphaFoldDB" id="A0A506Y5T5"/>
<name>A0A506Y5T5_9MICO</name>
<accession>A0A506Y5T5</accession>
<feature type="transmembrane region" description="Helical" evidence="1">
    <location>
        <begin position="406"/>
        <end position="426"/>
    </location>
</feature>
<keyword evidence="3" id="KW-1185">Reference proteome</keyword>
<keyword evidence="1" id="KW-0472">Membrane</keyword>
<dbReference type="OrthoDB" id="8441777at2"/>
<dbReference type="RefSeq" id="WP_141162531.1">
    <property type="nucleotide sequence ID" value="NZ_VHQG01000001.1"/>
</dbReference>
<dbReference type="Proteomes" id="UP000316252">
    <property type="component" value="Unassembled WGS sequence"/>
</dbReference>
<proteinExistence type="predicted"/>
<evidence type="ECO:0000313" key="3">
    <source>
        <dbReference type="Proteomes" id="UP000316252"/>
    </source>
</evidence>
<sequence length="517" mass="54818">MSDAAGGAGASVPTGKDAPARRRLLAIADSDSYVKWGASLVDRLSDDTWDIDFLVLRSPLQPSATQLVAAVADTRWAATPPEVIDFADFAQRVADVDPDAVLLATRGPVVKVMLRAALAVARRRPIFVTGLPGISIPATRKAIAYRSQSDLMVLHSAREIRDFGKLADKMTVPQRFGLASLPFFPPADDIVEAGVPGGPIVFASQAKVPADREDRVQLLGWLAETARRNPGQKVVIKVRAAAGEAQTHAEQWDYSALLAELPGGAPANLVVEGGAMSKHLATASGLVTVSSTAAIEAIGLGVPVLLLDDFGVSKKLINKVFVGSGVLAPASEMIAGRFRRPHPEWLDDNYFHPASSDDWEKRLLKLIRKRDNEKLKVHTQHAGTTGGSLREAWDRKRALGSYDRTLSGYVALLIGSPFAFALRCLGWGRRRAKRALKALRRMLRPNGVTAAVPVVLAGAGAGAGADSSATAGQPVLVAVELPPAREPRIALTSAPVADVAPIAAAAHPVDDAERRTA</sequence>
<reference evidence="2 3" key="1">
    <citation type="submission" date="2019-06" db="EMBL/GenBank/DDBJ databases">
        <authorList>
            <person name="Li F."/>
        </authorList>
    </citation>
    <scope>NUCLEOTIDE SEQUENCE [LARGE SCALE GENOMIC DNA]</scope>
    <source>
        <strain evidence="2 3">10F1D-1</strain>
    </source>
</reference>
<keyword evidence="1" id="KW-1133">Transmembrane helix</keyword>
<organism evidence="2 3">
    <name type="scientific">Schumannella soli</name>
    <dbReference type="NCBI Taxonomy" id="2590779"/>
    <lineage>
        <taxon>Bacteria</taxon>
        <taxon>Bacillati</taxon>
        <taxon>Actinomycetota</taxon>
        <taxon>Actinomycetes</taxon>
        <taxon>Micrococcales</taxon>
        <taxon>Microbacteriaceae</taxon>
        <taxon>Schumannella</taxon>
    </lineage>
</organism>
<comment type="caution">
    <text evidence="2">The sequence shown here is derived from an EMBL/GenBank/DDBJ whole genome shotgun (WGS) entry which is preliminary data.</text>
</comment>
<dbReference type="Pfam" id="PF20471">
    <property type="entry name" value="DUF6716"/>
    <property type="match status" value="1"/>
</dbReference>
<gene>
    <name evidence="2" type="ORF">FJ657_05070</name>
</gene>
<evidence type="ECO:0000313" key="2">
    <source>
        <dbReference type="EMBL" id="TPW78006.1"/>
    </source>
</evidence>
<evidence type="ECO:0000256" key="1">
    <source>
        <dbReference type="SAM" id="Phobius"/>
    </source>
</evidence>